<keyword evidence="8" id="KW-0445">Lipid transport</keyword>
<feature type="region of interest" description="Disordered" evidence="13">
    <location>
        <begin position="1324"/>
        <end position="1353"/>
    </location>
</feature>
<feature type="region of interest" description="Disordered" evidence="13">
    <location>
        <begin position="3258"/>
        <end position="3319"/>
    </location>
</feature>
<dbReference type="GO" id="GO:0061709">
    <property type="term" value="P:reticulophagy"/>
    <property type="evidence" value="ECO:0007669"/>
    <property type="project" value="TreeGrafter"/>
</dbReference>
<dbReference type="GO" id="GO:0043495">
    <property type="term" value="F:protein-membrane adaptor activity"/>
    <property type="evidence" value="ECO:0007669"/>
    <property type="project" value="TreeGrafter"/>
</dbReference>
<feature type="region of interest" description="Disordered" evidence="13">
    <location>
        <begin position="2435"/>
        <end position="2466"/>
    </location>
</feature>
<evidence type="ECO:0000256" key="10">
    <source>
        <dbReference type="ARBA" id="ARBA00024479"/>
    </source>
</evidence>
<evidence type="ECO:0000256" key="11">
    <source>
        <dbReference type="ARBA" id="ARBA00024615"/>
    </source>
</evidence>
<feature type="compositionally biased region" description="Polar residues" evidence="13">
    <location>
        <begin position="590"/>
        <end position="604"/>
    </location>
</feature>
<evidence type="ECO:0000256" key="3">
    <source>
        <dbReference type="ARBA" id="ARBA00009714"/>
    </source>
</evidence>
<feature type="compositionally biased region" description="Polar residues" evidence="13">
    <location>
        <begin position="2562"/>
        <end position="2576"/>
    </location>
</feature>
<feature type="compositionally biased region" description="Polar residues" evidence="13">
    <location>
        <begin position="2886"/>
        <end position="2904"/>
    </location>
</feature>
<evidence type="ECO:0000256" key="7">
    <source>
        <dbReference type="ARBA" id="ARBA00023006"/>
    </source>
</evidence>
<evidence type="ECO:0000256" key="12">
    <source>
        <dbReference type="ARBA" id="ARBA00024631"/>
    </source>
</evidence>
<evidence type="ECO:0000256" key="9">
    <source>
        <dbReference type="ARBA" id="ARBA00023136"/>
    </source>
</evidence>
<feature type="compositionally biased region" description="Polar residues" evidence="13">
    <location>
        <begin position="414"/>
        <end position="424"/>
    </location>
</feature>
<evidence type="ECO:0000313" key="16">
    <source>
        <dbReference type="Proteomes" id="UP000578531"/>
    </source>
</evidence>
<feature type="region of interest" description="Disordered" evidence="13">
    <location>
        <begin position="2636"/>
        <end position="2677"/>
    </location>
</feature>
<sequence length="3605" mass="392184">MTFFLPSYFQKRILRYALSRLELLDTDALDLEKLDIVWGKRSTVELRDVAVHTKKLADLLQLPRNLAIFSAQIQYLRLTIPADLYISGISVEVQGVQVRVNANLEDQCGGGRPKSTPPKRNRSGKPSKGVKADNPRNTQSHVHDPGGGFPSPVLQTGGDSRAGVSEYLPTTVDLAKSFLHDESKEEKAELQDAVAKSQYLDQSLVTSDDGDETSDLGVANTLPLPGFLADFLKGVGDRVQLKVKDVELDLDIKLDIASESSANSDTSERSNVLTIRFYIEDIIVNAITRLATPSVTDQGSVQEASNSVFQETRRVTLANFHAMLISDASLFANVARSTGPSSPETTHASIIARSGSKPIDSPASSTIGEPKTISSPLPASLDRQDSQDSEAPMIYDFSQEPTDSEGSDTDHESTASLGLSNAGDSQYHDSAVTGSFYSASGDTPQSPEEGKDPKDLRSFLHEGAANYGSSAPLSRMSHNSVDAASLEGGRTPPAKFDAFPPTSLPAGNSQTELGFDMRSQGSMRPSEPRAKPQDPGRPMGISTEALPSKSSSPSSHTVSPISEDLAQSKIFSHEEAESMYMSAISHVSAPQTDKSTSIPGQWNASSSDSGDEGSDSLVPGNLSVLQDKPTSILRQHETPANGDRLASHYDDHGPRIPRISNPESTEHMFPSSTLPTNVRHEPVSPPRLPSQRDGSSQGSEASSANLKSPFTIMKRILSVDFIALEIPQGNANTADSPIGIKHQPSAALSQTLSGSSRLTSQTTHAAAHGILSSDYSSDSQQSGRRPSIDVGNIQVLGDMGLAKLMILVIEKINAMRSSSSSEKSRTAVPQPAPREVSQVRLKVKRMCWKFLDVVKGVPVRGIRSQNPVEQNDLRGDSEVLLRAEMKEFCAMYRKSEASSVLELSTRKFSFGYVSEDILSFDSGLKMRESTRDILAPIDNDMKLTVTKTISATKVELTTLPLHIALDSRRLDETFTWFGGFSSMLGLGSSMMSTMTVVDMAAKTSHHSRPVRGVHFEGQTQNSPRLSPPIQTQNKVTARIGGIVLDLRGTRSSLRLESTAMKLVSRTEGLGLQVDRLNISDPYLRHASSEPSTAVKLSNLRIEYLSTPKEKDLDRLLALLSPSKDEYERDDDILLDTLLRQRRQGGVVRATVESLEGILSDLDDLQRIAALSEDLKKLSTVTKYLPEDDRPGILTLMLVRDLRLKIQVNDSFGAAILASKDLEAAYVAFPSLVALGITTLNLHRNGTEELVGHALPMQIVGETYSPMVMARFVGNEMEPTAKIKLYNVRFEYHVPTLMAVMGMKDATSVQSIVADMVSSVATLTARAADRGSTPKPSAQEPASSDRSQGSKELRLDVAVRDSTLGLNPRKSPAKGLVVFTDTHFVGAMPRGEEADAVLDIRKASLMVIGDRENAPSTAQSSIDRRGQVEILSDLGYVSVSLISAAKATIKIVKLENDSSRAIDVEIRDDLFVLESCADSTQTLQNIITGLIPPTPPCTELKYRTEVIPVEDMLASLSGNAFPATQISPNTDKELSLELDEGDIVDDDVPQNLEFVSSIYNPNLESVYEGIADSMLEDDIESLPNPSIVQGMGNKNTMENYEEQTQIAPDNSSLDFVDDHFGTSSVVGGTAHQRSIQQNTYGLSNEFRVRGSPLRVRVRDVHFIWNLYDGYDWQSTRDTISQAIEDVQNKATERLARNDRRKPADPDEEEESVIGDFLFNSIYIGIPANRDPRELAHQVNRNLDDLVSETESYATSTPSGSPSRKGQAPRSRGSRKLRLKRSKYHKMTFELKGVSADVIVLSPDSGDTQSSLDIRVQDLEIFDHVPTSTWKKFATYMHEVGERESGTDMIHLEILNVKPVPSLAASEIILKATILPLRLHVDQDALDFITRFFEFKDNSAPMQTSQSEAPFLQRVEVNSIRVKFDFKPKRVDYAGIRSGHTNEFMNFFILEQADMILRHVIIYGVSGFDKLGKTLNDIWMPDVKGNQLPGVLAGLAPIRSLVNVGGGFRNLVAIPIREYRKDGRVVRSLQKGAVAFAKTTTSELVKLGAKLAIGTQTVLQGAEDLLTQPVKRSDVSVGWEDAEFEEDEKPQISAYADQPVGVVQGLRGGYASLERDLLTAKDAIIAMPGEILESGTAGGAARAVLRGAPTIILRPAMGVSNAVGQTLLGATNSLDPGNRRRIEDEGVSSIGSCLTKSSAPKLFEDRPLRQTISGEELSVRMLPPFNQFFRRNGGDSPAEPAGSEDLECGHGSLVPQTTTASGYQSSPSRVYLPETQSIRASTVPQTRTPSREYFSYVHHNGQHGSAAQVPLTPSGPSRVVGYLPRTICSGSSPLVGPTGLIMLSQPSEDASNRDFMTNTGPQCRSTSNSNTASHRSPSPRSPFDPGKHGQALRRLETHGSLKTIPSGQQGGDAINRTSISWSEIGREIFEEHHDARLQGSLPQQPESRKSADPYETVDQHSGADLSPPPIQYLSNFVYQPAVLRQGDYSKVVNLPDPPKIEAGQSFTEASPSFVFPLPNAEADNSNQVTQQALQWSQASPKPRQAISSKSLVGEPDASPDLPSKNLSSKEMPENNTIGSIVRDFGTQGSKQFEDVFAYEAKGEEEQQRRIGNLIPKHPHSAHTFAQSPTFEEIDEYLWSPAPSDDGQEAPSAPHTPVPRHAPSDALRASPISGLSPDSYGGFSRSLKPYGIEHIRSRTGSSGSQRTIDSPLPHIDVLIPAGNIDLHSHSDFLGSSQHASTMGSRDFSSILLRYSGVITDGASSRPMSENELKGEVLHSLGDRTKTGLSMLRSRDSSSQADRHTNSEQIRGDHKPNALLEAFPLDRVLSPSADAGPGSSQTSSSPSADRYGGDPSGHKARLGNDGLPASRTRCPTPPLLFGKHAIGEPKNTSTTSRPALGGNTSRFDQNPEPIRLKETGRLPTALCSLGEQDWETVSAETEAGTHAFNGIAFDTETGSSLADNSDSGNLSPSKEPHYPFYGVRTQPVMQHPAHPRHNHSCVLLKNSQTGELVQVPEYEYASGGRLPNNNTSAQLVSSVRADSTYQHPSPLRVEHNHPFSSSLSIIRLNKPSAINIQDSCVMMQQNHLSSKPSSCGLSEGVQEVKEKQTQVPLYNTTQDASRDRDPAVDQNQLIIDSREQSHHSSPWLSTVSEVASSELSLPRNGGTFTEMIVWDGKAHVHGTPERGGNREVGSSLADASSPGANFSSSPAPLASSPIYFPDTPSSLGQGLHEQAVRHNLDDGSLNLLGDFHKSLARSFNREDPATSTVNIEDRSRSHSVSGPRLEHRESSPRRRRSSSESHSKLMETPSAQKASALNLSSSDGYAQQTTSSVLLLRNPFSRSDDNDSRYSHHQHNFMERKGRQPKADDASINDPTTPSSTESRPFVRDGVVHTDAAPPVLRHPVYGRDRPWDRIRPGLPRPRPHPDPLGRPLFQRPVARAESPHLHRIPHPPTPELLERHVLLSRIYLIPSMVIPPIALVYGHGYMDGITRFHTAGEINGFRNTEKTIALCWGYGSSAICILAIIIAMIIISASVTTSNHSLYGNLLTAESMVLPAALYHIDGIIFFGDFSSWVDAKLNSPAEGISRQTRLGRNVVTAEFMISPASSN</sequence>
<evidence type="ECO:0000256" key="6">
    <source>
        <dbReference type="ARBA" id="ARBA00022824"/>
    </source>
</evidence>
<dbReference type="GO" id="GO:0006869">
    <property type="term" value="P:lipid transport"/>
    <property type="evidence" value="ECO:0007669"/>
    <property type="project" value="UniProtKB-KW"/>
</dbReference>
<feature type="region of interest" description="Disordered" evidence="13">
    <location>
        <begin position="467"/>
        <end position="561"/>
    </location>
</feature>
<gene>
    <name evidence="15" type="ORF">HO173_004512</name>
</gene>
<evidence type="ECO:0000313" key="15">
    <source>
        <dbReference type="EMBL" id="KAF6237622.1"/>
    </source>
</evidence>
<feature type="compositionally biased region" description="Basic and acidic residues" evidence="13">
    <location>
        <begin position="3175"/>
        <end position="3185"/>
    </location>
</feature>
<feature type="compositionally biased region" description="Polar residues" evidence="13">
    <location>
        <begin position="3369"/>
        <end position="3379"/>
    </location>
</feature>
<comment type="catalytic activity">
    <reaction evidence="10">
        <text>a 1,2-diacyl-sn-glycero-3-phospho-L-serine(in) = a 1,2-diacyl-sn-glycero-3-phospho-L-serine(out)</text>
        <dbReference type="Rhea" id="RHEA:38663"/>
        <dbReference type="ChEBI" id="CHEBI:57262"/>
    </reaction>
</comment>
<feature type="compositionally biased region" description="Polar residues" evidence="13">
    <location>
        <begin position="467"/>
        <end position="482"/>
    </location>
</feature>
<feature type="region of interest" description="Disordered" evidence="13">
    <location>
        <begin position="3175"/>
        <end position="3222"/>
    </location>
</feature>
<feature type="compositionally biased region" description="Polar residues" evidence="13">
    <location>
        <begin position="362"/>
        <end position="377"/>
    </location>
</feature>
<feature type="compositionally biased region" description="Polar residues" evidence="13">
    <location>
        <begin position="2252"/>
        <end position="2267"/>
    </location>
</feature>
<dbReference type="GO" id="GO:0034727">
    <property type="term" value="P:piecemeal microautophagy of the nucleus"/>
    <property type="evidence" value="ECO:0007669"/>
    <property type="project" value="TreeGrafter"/>
</dbReference>
<feature type="region of interest" description="Disordered" evidence="13">
    <location>
        <begin position="2226"/>
        <end position="2267"/>
    </location>
</feature>
<keyword evidence="5" id="KW-0813">Transport</keyword>
<dbReference type="Proteomes" id="UP000578531">
    <property type="component" value="Unassembled WGS sequence"/>
</dbReference>
<evidence type="ECO:0000256" key="5">
    <source>
        <dbReference type="ARBA" id="ARBA00022448"/>
    </source>
</evidence>
<keyword evidence="9 14" id="KW-0472">Membrane</keyword>
<comment type="subcellular location">
    <subcellularLocation>
        <location evidence="1">Endoplasmic reticulum membrane</location>
        <topology evidence="1">Peripheral membrane protein</topology>
    </subcellularLocation>
    <subcellularLocation>
        <location evidence="2">Preautophagosomal structure membrane</location>
        <topology evidence="2">Peripheral membrane protein</topology>
    </subcellularLocation>
</comment>
<dbReference type="GeneID" id="59286177"/>
<dbReference type="GO" id="GO:0061723">
    <property type="term" value="P:glycophagy"/>
    <property type="evidence" value="ECO:0007669"/>
    <property type="project" value="TreeGrafter"/>
</dbReference>
<feature type="region of interest" description="Disordered" evidence="13">
    <location>
        <begin position="2347"/>
        <end position="2388"/>
    </location>
</feature>
<feature type="compositionally biased region" description="Basic and acidic residues" evidence="13">
    <location>
        <begin position="645"/>
        <end position="654"/>
    </location>
</feature>
<feature type="region of interest" description="Disordered" evidence="13">
    <location>
        <begin position="3085"/>
        <end position="3123"/>
    </location>
</feature>
<feature type="compositionally biased region" description="Polar residues" evidence="13">
    <location>
        <begin position="336"/>
        <end position="348"/>
    </location>
</feature>
<dbReference type="PANTHER" id="PTHR13190">
    <property type="entry name" value="AUTOPHAGY-RELATED 2, ISOFORM A"/>
    <property type="match status" value="1"/>
</dbReference>
<dbReference type="OrthoDB" id="18982at2759"/>
<keyword evidence="14" id="KW-0812">Transmembrane</keyword>
<keyword evidence="14" id="KW-1133">Transmembrane helix</keyword>
<accession>A0A8H6FZG7</accession>
<feature type="compositionally biased region" description="Polar residues" evidence="13">
    <location>
        <begin position="1747"/>
        <end position="1762"/>
    </location>
</feature>
<feature type="compositionally biased region" description="Polar residues" evidence="13">
    <location>
        <begin position="2347"/>
        <end position="2376"/>
    </location>
</feature>
<reference evidence="15 16" key="1">
    <citation type="journal article" date="2020" name="Genomics">
        <title>Complete, high-quality genomes from long-read metagenomic sequencing of two wolf lichen thalli reveals enigmatic genome architecture.</title>
        <authorList>
            <person name="McKenzie S.K."/>
            <person name="Walston R.F."/>
            <person name="Allen J.L."/>
        </authorList>
    </citation>
    <scope>NUCLEOTIDE SEQUENCE [LARGE SCALE GENOMIC DNA]</scope>
    <source>
        <strain evidence="15">WasteWater2</strain>
    </source>
</reference>
<feature type="transmembrane region" description="Helical" evidence="14">
    <location>
        <begin position="3504"/>
        <end position="3528"/>
    </location>
</feature>
<feature type="region of interest" description="Disordered" evidence="13">
    <location>
        <begin position="2515"/>
        <end position="2582"/>
    </location>
</feature>
<feature type="compositionally biased region" description="Polar residues" evidence="13">
    <location>
        <begin position="1333"/>
        <end position="1346"/>
    </location>
</feature>
<keyword evidence="16" id="KW-1185">Reference proteome</keyword>
<dbReference type="GO" id="GO:0005789">
    <property type="term" value="C:endoplasmic reticulum membrane"/>
    <property type="evidence" value="ECO:0007669"/>
    <property type="project" value="UniProtKB-SubCell"/>
</dbReference>
<feature type="compositionally biased region" description="Basic and acidic residues" evidence="13">
    <location>
        <begin position="2789"/>
        <end position="2812"/>
    </location>
</feature>
<organism evidence="15 16">
    <name type="scientific">Letharia columbiana</name>
    <dbReference type="NCBI Taxonomy" id="112416"/>
    <lineage>
        <taxon>Eukaryota</taxon>
        <taxon>Fungi</taxon>
        <taxon>Dikarya</taxon>
        <taxon>Ascomycota</taxon>
        <taxon>Pezizomycotina</taxon>
        <taxon>Lecanoromycetes</taxon>
        <taxon>OSLEUM clade</taxon>
        <taxon>Lecanoromycetidae</taxon>
        <taxon>Lecanorales</taxon>
        <taxon>Lecanorineae</taxon>
        <taxon>Parmeliaceae</taxon>
        <taxon>Letharia</taxon>
    </lineage>
</organism>
<comment type="similarity">
    <text evidence="3">Belongs to the ATG2 family.</text>
</comment>
<dbReference type="PANTHER" id="PTHR13190:SF1">
    <property type="entry name" value="AUTOPHAGY-RELATED 2, ISOFORM A"/>
    <property type="match status" value="1"/>
</dbReference>
<evidence type="ECO:0000256" key="2">
    <source>
        <dbReference type="ARBA" id="ARBA00004623"/>
    </source>
</evidence>
<keyword evidence="7" id="KW-0072">Autophagy</keyword>
<dbReference type="EMBL" id="JACCJC010000014">
    <property type="protein sequence ID" value="KAF6237622.1"/>
    <property type="molecule type" value="Genomic_DNA"/>
</dbReference>
<feature type="compositionally biased region" description="Low complexity" evidence="13">
    <location>
        <begin position="3203"/>
        <end position="3213"/>
    </location>
</feature>
<proteinExistence type="inferred from homology"/>
<keyword evidence="6" id="KW-0256">Endoplasmic reticulum</keyword>
<protein>
    <recommendedName>
        <fullName evidence="4">Autophagy-related protein 2</fullName>
    </recommendedName>
</protein>
<dbReference type="Pfam" id="PF13329">
    <property type="entry name" value="ATG2_CAD"/>
    <property type="match status" value="1"/>
</dbReference>
<feature type="compositionally biased region" description="Basic and acidic residues" evidence="13">
    <location>
        <begin position="3280"/>
        <end position="3301"/>
    </location>
</feature>
<comment type="catalytic activity">
    <reaction evidence="11">
        <text>a 1,2-diacyl-sn-glycero-3-phosphoethanolamine(in) = a 1,2-diacyl-sn-glycero-3-phosphoethanolamine(out)</text>
        <dbReference type="Rhea" id="RHEA:38895"/>
        <dbReference type="ChEBI" id="CHEBI:64612"/>
    </reaction>
</comment>
<name>A0A8H6FZG7_9LECA</name>
<comment type="caution">
    <text evidence="15">The sequence shown here is derived from an EMBL/GenBank/DDBJ whole genome shotgun (WGS) entry which is preliminary data.</text>
</comment>
<feature type="compositionally biased region" description="Basic and acidic residues" evidence="13">
    <location>
        <begin position="3402"/>
        <end position="3412"/>
    </location>
</feature>
<evidence type="ECO:0000256" key="14">
    <source>
        <dbReference type="SAM" id="Phobius"/>
    </source>
</evidence>
<evidence type="ECO:0000256" key="1">
    <source>
        <dbReference type="ARBA" id="ARBA00004406"/>
    </source>
</evidence>
<feature type="region of interest" description="Disordered" evidence="13">
    <location>
        <begin position="2825"/>
        <end position="2907"/>
    </location>
</feature>
<evidence type="ECO:0000256" key="13">
    <source>
        <dbReference type="SAM" id="MobiDB-lite"/>
    </source>
</evidence>
<feature type="compositionally biased region" description="Low complexity" evidence="13">
    <location>
        <begin position="547"/>
        <end position="561"/>
    </location>
</feature>
<dbReference type="GO" id="GO:0034045">
    <property type="term" value="C:phagophore assembly site membrane"/>
    <property type="evidence" value="ECO:0007669"/>
    <property type="project" value="UniProtKB-SubCell"/>
</dbReference>
<feature type="region of interest" description="Disordered" evidence="13">
    <location>
        <begin position="590"/>
        <end position="706"/>
    </location>
</feature>
<dbReference type="GO" id="GO:0032266">
    <property type="term" value="F:phosphatidylinositol-3-phosphate binding"/>
    <property type="evidence" value="ECO:0007669"/>
    <property type="project" value="TreeGrafter"/>
</dbReference>
<dbReference type="InterPro" id="IPR026849">
    <property type="entry name" value="ATG2"/>
</dbReference>
<dbReference type="GO" id="GO:0000045">
    <property type="term" value="P:autophagosome assembly"/>
    <property type="evidence" value="ECO:0007669"/>
    <property type="project" value="TreeGrafter"/>
</dbReference>
<feature type="compositionally biased region" description="Polar residues" evidence="13">
    <location>
        <begin position="432"/>
        <end position="446"/>
    </location>
</feature>
<comment type="catalytic activity">
    <reaction evidence="12">
        <text>a 1,2-diacyl-sn-glycero-3-phosphocholine(in) = a 1,2-diacyl-sn-glycero-3-phosphocholine(out)</text>
        <dbReference type="Rhea" id="RHEA:38571"/>
        <dbReference type="ChEBI" id="CHEBI:57643"/>
    </reaction>
</comment>
<feature type="region of interest" description="Disordered" evidence="13">
    <location>
        <begin position="336"/>
        <end position="455"/>
    </location>
</feature>
<feature type="region of interest" description="Disordered" evidence="13">
    <location>
        <begin position="106"/>
        <end position="162"/>
    </location>
</feature>
<feature type="compositionally biased region" description="Polar residues" evidence="13">
    <location>
        <begin position="3105"/>
        <end position="3115"/>
    </location>
</feature>
<feature type="compositionally biased region" description="Polar residues" evidence="13">
    <location>
        <begin position="2520"/>
        <end position="2548"/>
    </location>
</feature>
<feature type="compositionally biased region" description="Polar residues" evidence="13">
    <location>
        <begin position="692"/>
        <end position="706"/>
    </location>
</feature>
<dbReference type="GO" id="GO:0061908">
    <property type="term" value="C:phagophore"/>
    <property type="evidence" value="ECO:0007669"/>
    <property type="project" value="TreeGrafter"/>
</dbReference>
<feature type="region of interest" description="Disordered" evidence="13">
    <location>
        <begin position="2757"/>
        <end position="2812"/>
    </location>
</feature>
<dbReference type="RefSeq" id="XP_037166946.1">
    <property type="nucleotide sequence ID" value="XM_037306436.1"/>
</dbReference>
<dbReference type="GO" id="GO:0000422">
    <property type="term" value="P:autophagy of mitochondrion"/>
    <property type="evidence" value="ECO:0007669"/>
    <property type="project" value="TreeGrafter"/>
</dbReference>
<feature type="compositionally biased region" description="Polar residues" evidence="13">
    <location>
        <begin position="3305"/>
        <end position="3319"/>
    </location>
</feature>
<feature type="region of interest" description="Disordered" evidence="13">
    <location>
        <begin position="3332"/>
        <end position="3428"/>
    </location>
</feature>
<evidence type="ECO:0000256" key="8">
    <source>
        <dbReference type="ARBA" id="ARBA00023055"/>
    </source>
</evidence>
<feature type="transmembrane region" description="Helical" evidence="14">
    <location>
        <begin position="3463"/>
        <end position="3483"/>
    </location>
</feature>
<feature type="compositionally biased region" description="Basic and acidic residues" evidence="13">
    <location>
        <begin position="2765"/>
        <end position="2782"/>
    </location>
</feature>
<feature type="region of interest" description="Disordered" evidence="13">
    <location>
        <begin position="1747"/>
        <end position="1775"/>
    </location>
</feature>
<feature type="compositionally biased region" description="Low complexity" evidence="13">
    <location>
        <begin position="2832"/>
        <end position="2843"/>
    </location>
</feature>
<feature type="compositionally biased region" description="Basic and acidic residues" evidence="13">
    <location>
        <begin position="3338"/>
        <end position="3365"/>
    </location>
</feature>
<evidence type="ECO:0000256" key="4">
    <source>
        <dbReference type="ARBA" id="ARBA00018070"/>
    </source>
</evidence>